<dbReference type="EMBL" id="JADCTT010000011">
    <property type="protein sequence ID" value="KAF9746388.1"/>
    <property type="molecule type" value="Genomic_DNA"/>
</dbReference>
<comment type="caution">
    <text evidence="3">The sequence shown here is derived from an EMBL/GenBank/DDBJ whole genome shotgun (WGS) entry which is preliminary data.</text>
</comment>
<evidence type="ECO:0000313" key="4">
    <source>
        <dbReference type="Proteomes" id="UP000616885"/>
    </source>
</evidence>
<dbReference type="SUPFAM" id="SSF53474">
    <property type="entry name" value="alpha/beta-Hydrolases"/>
    <property type="match status" value="1"/>
</dbReference>
<name>A0A8H7KCC3_BIOOC</name>
<feature type="domain" description="Dienelactone hydrolase" evidence="2">
    <location>
        <begin position="108"/>
        <end position="237"/>
    </location>
</feature>
<feature type="region of interest" description="Disordered" evidence="1">
    <location>
        <begin position="1"/>
        <end position="20"/>
    </location>
</feature>
<dbReference type="Pfam" id="PF01738">
    <property type="entry name" value="DLH"/>
    <property type="match status" value="1"/>
</dbReference>
<protein>
    <recommendedName>
        <fullName evidence="2">Dienelactone hydrolase domain-containing protein</fullName>
    </recommendedName>
</protein>
<proteinExistence type="predicted"/>
<reference evidence="3" key="1">
    <citation type="submission" date="2020-10" db="EMBL/GenBank/DDBJ databases">
        <title>High-Quality Genome Resource of Clonostachys rosea strain S41 by Oxford Nanopore Long-Read Sequencing.</title>
        <authorList>
            <person name="Wang H."/>
        </authorList>
    </citation>
    <scope>NUCLEOTIDE SEQUENCE</scope>
    <source>
        <strain evidence="3">S41</strain>
    </source>
</reference>
<dbReference type="Gene3D" id="3.40.50.1820">
    <property type="entry name" value="alpha/beta hydrolase"/>
    <property type="match status" value="1"/>
</dbReference>
<evidence type="ECO:0000256" key="1">
    <source>
        <dbReference type="SAM" id="MobiDB-lite"/>
    </source>
</evidence>
<dbReference type="AlphaFoldDB" id="A0A8H7KCC3"/>
<dbReference type="InterPro" id="IPR002925">
    <property type="entry name" value="Dienelactn_hydro"/>
</dbReference>
<organism evidence="3 4">
    <name type="scientific">Bionectria ochroleuca</name>
    <name type="common">Gliocladium roseum</name>
    <dbReference type="NCBI Taxonomy" id="29856"/>
    <lineage>
        <taxon>Eukaryota</taxon>
        <taxon>Fungi</taxon>
        <taxon>Dikarya</taxon>
        <taxon>Ascomycota</taxon>
        <taxon>Pezizomycotina</taxon>
        <taxon>Sordariomycetes</taxon>
        <taxon>Hypocreomycetidae</taxon>
        <taxon>Hypocreales</taxon>
        <taxon>Bionectriaceae</taxon>
        <taxon>Clonostachys</taxon>
    </lineage>
</organism>
<dbReference type="InterPro" id="IPR029058">
    <property type="entry name" value="AB_hydrolase_fold"/>
</dbReference>
<gene>
    <name evidence="3" type="ORF">IM811_003293</name>
</gene>
<sequence length="388" mass="43433">MPPYDPSQQSNAVRRSQHDQSAITIEGKTLRYAAFTIGEAPPRGHPLYIALHGGGGAPAHVNDEAWEGMKDYYRSSVQKGVYVAVRGITNTWDLHFQAESYMLLERLIENMILFANVDSDRVYLLGYSAGGDGVYQLSPRLADRLAAVNMSAGHHNWVSLANMASTPICLQMGERDGAYNRNSATAEMGETLDVLAEVNRGQYHHQVFIHKGRPHGFVDNDPQRSLYPVLDSPQRWLKEGDTSAHLADTNAVEWVSQFMRNALPSRVVWDLTTRATRTSRGLWYWLDIGDETAESLGTEVIVARLDATSNGVAIEKARTILRILLNDEMLDLDRPIQVSVGRQDLEVQVRRDEELQVATLAQRCDPRWVFSAAIDLVQDADGWHILPQ</sequence>
<dbReference type="Proteomes" id="UP000616885">
    <property type="component" value="Unassembled WGS sequence"/>
</dbReference>
<dbReference type="GO" id="GO:0016787">
    <property type="term" value="F:hydrolase activity"/>
    <property type="evidence" value="ECO:0007669"/>
    <property type="project" value="InterPro"/>
</dbReference>
<evidence type="ECO:0000313" key="3">
    <source>
        <dbReference type="EMBL" id="KAF9746388.1"/>
    </source>
</evidence>
<evidence type="ECO:0000259" key="2">
    <source>
        <dbReference type="Pfam" id="PF01738"/>
    </source>
</evidence>
<accession>A0A8H7KCC3</accession>